<dbReference type="EMBL" id="CP013189">
    <property type="protein sequence ID" value="ALO47322.1"/>
    <property type="molecule type" value="Genomic_DNA"/>
</dbReference>
<dbReference type="SMART" id="SM00490">
    <property type="entry name" value="HELICc"/>
    <property type="match status" value="1"/>
</dbReference>
<evidence type="ECO:0000256" key="11">
    <source>
        <dbReference type="ARBA" id="ARBA00048988"/>
    </source>
</evidence>
<feature type="binding site" evidence="12">
    <location>
        <position position="389"/>
    </location>
    <ligand>
        <name>Zn(2+)</name>
        <dbReference type="ChEBI" id="CHEBI:29105"/>
        <label>2</label>
    </ligand>
</feature>
<comment type="cofactor">
    <cofactor evidence="12">
        <name>Zn(2+)</name>
        <dbReference type="ChEBI" id="CHEBI:29105"/>
    </cofactor>
    <text evidence="12">Binds 2 zinc ions per subunit.</text>
</comment>
<dbReference type="Pfam" id="PF00271">
    <property type="entry name" value="Helicase_C"/>
    <property type="match status" value="1"/>
</dbReference>
<proteinExistence type="inferred from homology"/>
<keyword evidence="9 12" id="KW-0238">DNA-binding</keyword>
<dbReference type="GO" id="GO:0006269">
    <property type="term" value="P:DNA replication, synthesis of primer"/>
    <property type="evidence" value="ECO:0007669"/>
    <property type="project" value="UniProtKB-KW"/>
</dbReference>
<dbReference type="Pfam" id="PF18074">
    <property type="entry name" value="PriA_C"/>
    <property type="match status" value="1"/>
</dbReference>
<dbReference type="InterPro" id="IPR040498">
    <property type="entry name" value="PriA_CRR"/>
</dbReference>
<keyword evidence="3 12" id="KW-0479">Metal-binding</keyword>
<comment type="catalytic activity">
    <reaction evidence="12">
        <text>Couples ATP hydrolysis with the unwinding of duplex DNA by translocating in the 3'-5' direction.</text>
        <dbReference type="EC" id="5.6.2.4"/>
    </reaction>
</comment>
<reference evidence="15 16" key="1">
    <citation type="submission" date="2015-11" db="EMBL/GenBank/DDBJ databases">
        <authorList>
            <person name="Zhang Y."/>
            <person name="Guo Z."/>
        </authorList>
    </citation>
    <scope>NUCLEOTIDE SEQUENCE [LARGE SCALE GENOMIC DNA]</scope>
    <source>
        <strain evidence="15 16">KCTC 32221</strain>
    </source>
</reference>
<dbReference type="NCBIfam" id="TIGR00595">
    <property type="entry name" value="priA"/>
    <property type="match status" value="1"/>
</dbReference>
<feature type="binding site" evidence="12">
    <location>
        <position position="362"/>
    </location>
    <ligand>
        <name>Zn(2+)</name>
        <dbReference type="ChEBI" id="CHEBI:29105"/>
        <label>1</label>
    </ligand>
</feature>
<feature type="binding site" evidence="12">
    <location>
        <position position="402"/>
    </location>
    <ligand>
        <name>Zn(2+)</name>
        <dbReference type="ChEBI" id="CHEBI:29105"/>
        <label>1</label>
    </ligand>
</feature>
<dbReference type="Gene3D" id="3.40.50.300">
    <property type="entry name" value="P-loop containing nucleotide triphosphate hydrolases"/>
    <property type="match status" value="2"/>
</dbReference>
<accession>A0A0S2KGC1</accession>
<keyword evidence="10 12" id="KW-0413">Isomerase</keyword>
<evidence type="ECO:0000256" key="10">
    <source>
        <dbReference type="ARBA" id="ARBA00023235"/>
    </source>
</evidence>
<name>A0A0S2KGC1_9GAMM</name>
<dbReference type="GO" id="GO:0003677">
    <property type="term" value="F:DNA binding"/>
    <property type="evidence" value="ECO:0007669"/>
    <property type="project" value="UniProtKB-UniRule"/>
</dbReference>
<dbReference type="STRING" id="1249552.PS2015_2690"/>
<dbReference type="SUPFAM" id="SSF52540">
    <property type="entry name" value="P-loop containing nucleoside triphosphate hydrolases"/>
    <property type="match status" value="2"/>
</dbReference>
<keyword evidence="7 12" id="KW-0862">Zinc</keyword>
<keyword evidence="2 12" id="KW-0235">DNA replication</keyword>
<dbReference type="PANTHER" id="PTHR30580">
    <property type="entry name" value="PRIMOSOMAL PROTEIN N"/>
    <property type="match status" value="1"/>
</dbReference>
<dbReference type="Gene3D" id="3.40.1440.60">
    <property type="entry name" value="PriA, 3(prime) DNA-binding domain"/>
    <property type="match status" value="1"/>
</dbReference>
<dbReference type="FunFam" id="3.40.50.300:FF:000489">
    <property type="entry name" value="Primosome assembly protein PriA"/>
    <property type="match status" value="1"/>
</dbReference>
<evidence type="ECO:0000313" key="16">
    <source>
        <dbReference type="Proteomes" id="UP000065641"/>
    </source>
</evidence>
<comment type="subunit">
    <text evidence="12">Component of the replication restart primosome.</text>
</comment>
<dbReference type="InterPro" id="IPR014001">
    <property type="entry name" value="Helicase_ATP-bd"/>
</dbReference>
<dbReference type="PROSITE" id="PS51192">
    <property type="entry name" value="HELICASE_ATP_BIND_1"/>
    <property type="match status" value="1"/>
</dbReference>
<keyword evidence="16" id="KW-1185">Reference proteome</keyword>
<evidence type="ECO:0000256" key="8">
    <source>
        <dbReference type="ARBA" id="ARBA00022840"/>
    </source>
</evidence>
<dbReference type="InterPro" id="IPR001650">
    <property type="entry name" value="Helicase_C-like"/>
</dbReference>
<protein>
    <recommendedName>
        <fullName evidence="12">Replication restart protein PriA</fullName>
    </recommendedName>
    <alternativeName>
        <fullName evidence="12">ATP-dependent DNA helicase PriA</fullName>
        <ecNumber evidence="12">5.6.2.4</ecNumber>
    </alternativeName>
    <alternativeName>
        <fullName evidence="12">DNA 3'-5' helicase PriA</fullName>
    </alternativeName>
</protein>
<evidence type="ECO:0000256" key="12">
    <source>
        <dbReference type="HAMAP-Rule" id="MF_00983"/>
    </source>
</evidence>
<dbReference type="InterPro" id="IPR005259">
    <property type="entry name" value="PriA"/>
</dbReference>
<dbReference type="Pfam" id="PF17764">
    <property type="entry name" value="PriA_3primeBD"/>
    <property type="match status" value="1"/>
</dbReference>
<dbReference type="Pfam" id="PF18319">
    <property type="entry name" value="Zn_ribbon_PriA"/>
    <property type="match status" value="1"/>
</dbReference>
<gene>
    <name evidence="12" type="primary">priA</name>
    <name evidence="15" type="ORF">PS2015_2690</name>
</gene>
<dbReference type="KEGG" id="pspi:PS2015_2690"/>
<dbReference type="PROSITE" id="PS51194">
    <property type="entry name" value="HELICASE_CTER"/>
    <property type="match status" value="1"/>
</dbReference>
<feature type="domain" description="Helicase ATP-binding" evidence="13">
    <location>
        <begin position="137"/>
        <end position="303"/>
    </location>
</feature>
<feature type="binding site" evidence="12">
    <location>
        <position position="405"/>
    </location>
    <ligand>
        <name>Zn(2+)</name>
        <dbReference type="ChEBI" id="CHEBI:29105"/>
        <label>1</label>
    </ligand>
</feature>
<feature type="binding site" evidence="12">
    <location>
        <position position="365"/>
    </location>
    <ligand>
        <name>Zn(2+)</name>
        <dbReference type="ChEBI" id="CHEBI:29105"/>
        <label>1</label>
    </ligand>
</feature>
<dbReference type="InterPro" id="IPR042115">
    <property type="entry name" value="PriA_3primeBD_sf"/>
</dbReference>
<dbReference type="InterPro" id="IPR041222">
    <property type="entry name" value="PriA_3primeBD"/>
</dbReference>
<evidence type="ECO:0000256" key="3">
    <source>
        <dbReference type="ARBA" id="ARBA00022723"/>
    </source>
</evidence>
<evidence type="ECO:0000313" key="15">
    <source>
        <dbReference type="EMBL" id="ALO47322.1"/>
    </source>
</evidence>
<keyword evidence="8 12" id="KW-0067">ATP-binding</keyword>
<keyword evidence="6 12" id="KW-0347">Helicase</keyword>
<organism evidence="15 16">
    <name type="scientific">Pseudohongiella spirulinae</name>
    <dbReference type="NCBI Taxonomy" id="1249552"/>
    <lineage>
        <taxon>Bacteria</taxon>
        <taxon>Pseudomonadati</taxon>
        <taxon>Pseudomonadota</taxon>
        <taxon>Gammaproteobacteria</taxon>
        <taxon>Pseudomonadales</taxon>
        <taxon>Pseudohongiellaceae</taxon>
        <taxon>Pseudohongiella</taxon>
    </lineage>
</organism>
<dbReference type="InterPro" id="IPR011545">
    <property type="entry name" value="DEAD/DEAH_box_helicase_dom"/>
</dbReference>
<dbReference type="GO" id="GO:0008270">
    <property type="term" value="F:zinc ion binding"/>
    <property type="evidence" value="ECO:0007669"/>
    <property type="project" value="UniProtKB-UniRule"/>
</dbReference>
<dbReference type="PATRIC" id="fig|1249552.3.peg.2710"/>
<dbReference type="InterPro" id="IPR041236">
    <property type="entry name" value="PriA_C"/>
</dbReference>
<dbReference type="AlphaFoldDB" id="A0A0S2KGC1"/>
<evidence type="ECO:0000256" key="4">
    <source>
        <dbReference type="ARBA" id="ARBA00022741"/>
    </source>
</evidence>
<dbReference type="FunFam" id="3.40.1440.60:FF:000001">
    <property type="entry name" value="Primosomal protein N"/>
    <property type="match status" value="1"/>
</dbReference>
<feature type="binding site" evidence="12">
    <location>
        <position position="374"/>
    </location>
    <ligand>
        <name>Zn(2+)</name>
        <dbReference type="ChEBI" id="CHEBI:29105"/>
        <label>2</label>
    </ligand>
</feature>
<evidence type="ECO:0000259" key="13">
    <source>
        <dbReference type="PROSITE" id="PS51192"/>
    </source>
</evidence>
<feature type="binding site" evidence="12">
    <location>
        <position position="371"/>
    </location>
    <ligand>
        <name>Zn(2+)</name>
        <dbReference type="ChEBI" id="CHEBI:29105"/>
        <label>2</label>
    </ligand>
</feature>
<dbReference type="GO" id="GO:1990077">
    <property type="term" value="C:primosome complex"/>
    <property type="evidence" value="ECO:0007669"/>
    <property type="project" value="UniProtKB-UniRule"/>
</dbReference>
<dbReference type="CDD" id="cd17929">
    <property type="entry name" value="DEXHc_priA"/>
    <property type="match status" value="1"/>
</dbReference>
<dbReference type="NCBIfam" id="NF004067">
    <property type="entry name" value="PRK05580.1-4"/>
    <property type="match status" value="1"/>
</dbReference>
<dbReference type="GO" id="GO:0043138">
    <property type="term" value="F:3'-5' DNA helicase activity"/>
    <property type="evidence" value="ECO:0007669"/>
    <property type="project" value="UniProtKB-EC"/>
</dbReference>
<feature type="binding site" evidence="12">
    <location>
        <position position="392"/>
    </location>
    <ligand>
        <name>Zn(2+)</name>
        <dbReference type="ChEBI" id="CHEBI:29105"/>
        <label>2</label>
    </ligand>
</feature>
<evidence type="ECO:0000256" key="1">
    <source>
        <dbReference type="ARBA" id="ARBA00022515"/>
    </source>
</evidence>
<comment type="catalytic activity">
    <reaction evidence="11 12">
        <text>ATP + H2O = ADP + phosphate + H(+)</text>
        <dbReference type="Rhea" id="RHEA:13065"/>
        <dbReference type="ChEBI" id="CHEBI:15377"/>
        <dbReference type="ChEBI" id="CHEBI:15378"/>
        <dbReference type="ChEBI" id="CHEBI:30616"/>
        <dbReference type="ChEBI" id="CHEBI:43474"/>
        <dbReference type="ChEBI" id="CHEBI:456216"/>
        <dbReference type="EC" id="5.6.2.4"/>
    </reaction>
</comment>
<evidence type="ECO:0000256" key="5">
    <source>
        <dbReference type="ARBA" id="ARBA00022801"/>
    </source>
</evidence>
<dbReference type="GO" id="GO:0005524">
    <property type="term" value="F:ATP binding"/>
    <property type="evidence" value="ECO:0007669"/>
    <property type="project" value="UniProtKB-UniRule"/>
</dbReference>
<dbReference type="HAMAP" id="MF_00983">
    <property type="entry name" value="PriA"/>
    <property type="match status" value="1"/>
</dbReference>
<comment type="function">
    <text evidence="12">Initiates the restart of stalled replication forks, which reloads the replicative helicase on sites other than the origin of replication. Recognizes and binds to abandoned replication forks and remodels them to uncover a helicase loading site. Promotes assembly of the primosome at these replication forks.</text>
</comment>
<dbReference type="SMART" id="SM00487">
    <property type="entry name" value="DEXDc"/>
    <property type="match status" value="1"/>
</dbReference>
<keyword evidence="5 12" id="KW-0378">Hydrolase</keyword>
<evidence type="ECO:0000256" key="2">
    <source>
        <dbReference type="ARBA" id="ARBA00022705"/>
    </source>
</evidence>
<dbReference type="GO" id="GO:0006270">
    <property type="term" value="P:DNA replication initiation"/>
    <property type="evidence" value="ECO:0007669"/>
    <property type="project" value="TreeGrafter"/>
</dbReference>
<sequence>MPSPLRQSFDYLLPDEGIRVAPGARVRVPFGRRELTGVVVAVDHDSTVSPEKLKPLLALLDEEPLIPPHLLSLWQWAAQYYQHPIGEVMHTLMPAGLRSKGNATVKRRKSDTILPPLTPDQPPELNQEQRSAVAAIDASQGKFTCFLLDGVTGSGKTEVYLQAIGRTLELKRQALVLVPEISLTPQTLARFRQRFDVPVAVMHSGLTPRQRLNAWLEAAQGSADIIIGTRSAIFTPLARPGLIIIDEEHDNSFKQQDGFRYSARDLGVMRARREKRPIILGSATPSLESLHNARSGRYTHLHLTMRAGQAQMPRYILVDTNNQRLADGFSDALLDGIRAHLQRGNQVLIFINRRGFAPVLQCQDCGWTAECRHCDARMTLHRFPPHLRCHHCERRDPVNQHCPDCQGKNLYAAGAGTERCEAALQQIFKETPVIRVDRDATRRKDELDNLLTRINQGDPCILVGTQMLAKGHHFPGVTLVGVLDADSGLFSADFRGQEFMAQLLIQVAGRAGRAEQAGEVMIQTRHSTHQNLQTLVTQGYHALAEQLLTERQSVGMPPFGHLAMIRAEAIDALAPARFLDQICQSARQLITSNGLQNTIEVNGPFPAPMERRANRFRQQLLLRSNSRSALQHLLGELCISLDGQNSGRKVRWSIDVDPQDMI</sequence>
<dbReference type="PANTHER" id="PTHR30580:SF0">
    <property type="entry name" value="PRIMOSOMAL PROTEIN N"/>
    <property type="match status" value="1"/>
</dbReference>
<dbReference type="GO" id="GO:0006302">
    <property type="term" value="P:double-strand break repair"/>
    <property type="evidence" value="ECO:0007669"/>
    <property type="project" value="InterPro"/>
</dbReference>
<evidence type="ECO:0000256" key="9">
    <source>
        <dbReference type="ARBA" id="ARBA00023125"/>
    </source>
</evidence>
<comment type="similarity">
    <text evidence="12">Belongs to the helicase family. PriA subfamily.</text>
</comment>
<dbReference type="Proteomes" id="UP000065641">
    <property type="component" value="Chromosome"/>
</dbReference>
<dbReference type="GO" id="GO:0016887">
    <property type="term" value="F:ATP hydrolysis activity"/>
    <property type="evidence" value="ECO:0007669"/>
    <property type="project" value="RHEA"/>
</dbReference>
<dbReference type="InterPro" id="IPR027417">
    <property type="entry name" value="P-loop_NTPase"/>
</dbReference>
<dbReference type="EC" id="5.6.2.4" evidence="12"/>
<evidence type="ECO:0000256" key="6">
    <source>
        <dbReference type="ARBA" id="ARBA00022806"/>
    </source>
</evidence>
<dbReference type="GO" id="GO:0006310">
    <property type="term" value="P:DNA recombination"/>
    <property type="evidence" value="ECO:0007669"/>
    <property type="project" value="InterPro"/>
</dbReference>
<feature type="domain" description="Helicase C-terminal" evidence="14">
    <location>
        <begin position="397"/>
        <end position="555"/>
    </location>
</feature>
<keyword evidence="4 12" id="KW-0547">Nucleotide-binding</keyword>
<evidence type="ECO:0000259" key="14">
    <source>
        <dbReference type="PROSITE" id="PS51194"/>
    </source>
</evidence>
<evidence type="ECO:0000256" key="7">
    <source>
        <dbReference type="ARBA" id="ARBA00022833"/>
    </source>
</evidence>
<dbReference type="Pfam" id="PF00270">
    <property type="entry name" value="DEAD"/>
    <property type="match status" value="1"/>
</dbReference>
<dbReference type="CDD" id="cd18804">
    <property type="entry name" value="SF2_C_priA"/>
    <property type="match status" value="1"/>
</dbReference>
<keyword evidence="1 12" id="KW-0639">Primosome</keyword>